<dbReference type="Proteomes" id="UP000297716">
    <property type="component" value="Unassembled WGS sequence"/>
</dbReference>
<organism evidence="2 3">
    <name type="scientific">Xylaria hypoxylon</name>
    <dbReference type="NCBI Taxonomy" id="37992"/>
    <lineage>
        <taxon>Eukaryota</taxon>
        <taxon>Fungi</taxon>
        <taxon>Dikarya</taxon>
        <taxon>Ascomycota</taxon>
        <taxon>Pezizomycotina</taxon>
        <taxon>Sordariomycetes</taxon>
        <taxon>Xylariomycetidae</taxon>
        <taxon>Xylariales</taxon>
        <taxon>Xylariaceae</taxon>
        <taxon>Xylaria</taxon>
    </lineage>
</organism>
<evidence type="ECO:0000313" key="2">
    <source>
        <dbReference type="EMBL" id="TGJ82770.1"/>
    </source>
</evidence>
<feature type="compositionally biased region" description="Basic and acidic residues" evidence="1">
    <location>
        <begin position="1"/>
        <end position="14"/>
    </location>
</feature>
<keyword evidence="3" id="KW-1185">Reference proteome</keyword>
<feature type="compositionally biased region" description="Polar residues" evidence="1">
    <location>
        <begin position="81"/>
        <end position="91"/>
    </location>
</feature>
<protein>
    <submittedName>
        <fullName evidence="2">Uncharacterized protein</fullName>
    </submittedName>
</protein>
<proteinExistence type="predicted"/>
<evidence type="ECO:0000256" key="1">
    <source>
        <dbReference type="SAM" id="MobiDB-lite"/>
    </source>
</evidence>
<dbReference type="OrthoDB" id="4751436at2759"/>
<feature type="compositionally biased region" description="Low complexity" evidence="1">
    <location>
        <begin position="105"/>
        <end position="116"/>
    </location>
</feature>
<accession>A0A4Z0YUH5</accession>
<comment type="caution">
    <text evidence="2">The sequence shown here is derived from an EMBL/GenBank/DDBJ whole genome shotgun (WGS) entry which is preliminary data.</text>
</comment>
<evidence type="ECO:0000313" key="3">
    <source>
        <dbReference type="Proteomes" id="UP000297716"/>
    </source>
</evidence>
<gene>
    <name evidence="2" type="ORF">E0Z10_g5995</name>
</gene>
<name>A0A4Z0YUH5_9PEZI</name>
<sequence length="271" mass="31223">MNDTGIEKYHRYDDSSDPDTTNYKLRLWPPPRLQAYCLDHFLMECENYYEQENERYNKLVANSRQTFLEKQNKKNKKNKKSQLTSAPTRLQPSRRAKEKHTALGTTPPTTPDATTPQGPPKPKTPSNVPFKPAKLERAFKESQQGVMFRILDEFHKKLELQKSWENYRLPLEDKIQETVKRLLTAIEKGKITDTNCVFRGPLGIECRYCGFVDTVQDDETTTPRKLAPPAAMHDIKPLSLSGYTKESGLMFRGTNFIVDACSEKTMIVLMN</sequence>
<dbReference type="AlphaFoldDB" id="A0A4Z0YUH5"/>
<feature type="region of interest" description="Disordered" evidence="1">
    <location>
        <begin position="1"/>
        <end position="26"/>
    </location>
</feature>
<dbReference type="EMBL" id="SKBN01000116">
    <property type="protein sequence ID" value="TGJ82770.1"/>
    <property type="molecule type" value="Genomic_DNA"/>
</dbReference>
<feature type="region of interest" description="Disordered" evidence="1">
    <location>
        <begin position="68"/>
        <end position="128"/>
    </location>
</feature>
<reference evidence="2 3" key="1">
    <citation type="submission" date="2019-03" db="EMBL/GenBank/DDBJ databases">
        <title>Draft genome sequence of Xylaria hypoxylon DSM 108379, a ubiquitous saprotrophic-parasitic fungi on hardwood.</title>
        <authorList>
            <person name="Buettner E."/>
            <person name="Leonhardt S."/>
            <person name="Gebauer A.M."/>
            <person name="Liers C."/>
            <person name="Hofrichter M."/>
            <person name="Kellner H."/>
        </authorList>
    </citation>
    <scope>NUCLEOTIDE SEQUENCE [LARGE SCALE GENOMIC DNA]</scope>
    <source>
        <strain evidence="2 3">DSM 108379</strain>
    </source>
</reference>